<name>A0A494XGT9_9BACL</name>
<proteinExistence type="predicted"/>
<evidence type="ECO:0000313" key="1">
    <source>
        <dbReference type="EMBL" id="RKP46753.1"/>
    </source>
</evidence>
<comment type="caution">
    <text evidence="1">The sequence shown here is derived from an EMBL/GenBank/DDBJ whole genome shotgun (WGS) entry which is preliminary data.</text>
</comment>
<dbReference type="InterPro" id="IPR037079">
    <property type="entry name" value="AF2212/PG0164-like_sf"/>
</dbReference>
<sequence>MEIADTADKAEECAYLKAFSAKLIRPEGTGTWTYLTVPFPAEETFGSKGQIRVKGTVNGATFRSSLMPHGDGRHYLVVNQALRAASGVTEGDSVDVTMELDTEERGLEVPEDFLAKLGESARAQAFFDDLAYSYRKEYVTWIDSAKKAETRANRIVKSIGLLEAGKKLK</sequence>
<dbReference type="SUPFAM" id="SSF141694">
    <property type="entry name" value="AF2212/PG0164-like"/>
    <property type="match status" value="1"/>
</dbReference>
<dbReference type="Pfam" id="PF13376">
    <property type="entry name" value="OmdA"/>
    <property type="match status" value="1"/>
</dbReference>
<keyword evidence="2" id="KW-1185">Reference proteome</keyword>
<dbReference type="EMBL" id="RBZM01000012">
    <property type="protein sequence ID" value="RKP46753.1"/>
    <property type="molecule type" value="Genomic_DNA"/>
</dbReference>
<gene>
    <name evidence="1" type="ORF">D7Z26_24435</name>
</gene>
<dbReference type="Pfam" id="PF08922">
    <property type="entry name" value="DUF1905"/>
    <property type="match status" value="1"/>
</dbReference>
<dbReference type="Gene3D" id="2.40.30.100">
    <property type="entry name" value="AF2212/PG0164-like"/>
    <property type="match status" value="1"/>
</dbReference>
<protein>
    <submittedName>
        <fullName evidence="1">DUF1905 domain-containing protein</fullName>
    </submittedName>
</protein>
<dbReference type="AlphaFoldDB" id="A0A494XGT9"/>
<reference evidence="1 2" key="1">
    <citation type="submission" date="2018-10" db="EMBL/GenBank/DDBJ databases">
        <title>Cohnella sp. M2MS4P-1, whole genome shotgun sequence.</title>
        <authorList>
            <person name="Tuo L."/>
        </authorList>
    </citation>
    <scope>NUCLEOTIDE SEQUENCE [LARGE SCALE GENOMIC DNA]</scope>
    <source>
        <strain evidence="1 2">M2MS4P-1</strain>
    </source>
</reference>
<dbReference type="Proteomes" id="UP000282076">
    <property type="component" value="Unassembled WGS sequence"/>
</dbReference>
<accession>A0A494XGT9</accession>
<evidence type="ECO:0000313" key="2">
    <source>
        <dbReference type="Proteomes" id="UP000282076"/>
    </source>
</evidence>
<organism evidence="1 2">
    <name type="scientific">Cohnella endophytica</name>
    <dbReference type="NCBI Taxonomy" id="2419778"/>
    <lineage>
        <taxon>Bacteria</taxon>
        <taxon>Bacillati</taxon>
        <taxon>Bacillota</taxon>
        <taxon>Bacilli</taxon>
        <taxon>Bacillales</taxon>
        <taxon>Paenibacillaceae</taxon>
        <taxon>Cohnella</taxon>
    </lineage>
</organism>
<dbReference type="InterPro" id="IPR015018">
    <property type="entry name" value="DUF1905"/>
</dbReference>